<accession>A0A9X3IN11</accession>
<dbReference type="Pfam" id="PF05876">
    <property type="entry name" value="GpA_ATPase"/>
    <property type="match status" value="1"/>
</dbReference>
<gene>
    <name evidence="3" type="ORF">OSH07_19895</name>
</gene>
<dbReference type="GO" id="GO:0005524">
    <property type="term" value="F:ATP binding"/>
    <property type="evidence" value="ECO:0007669"/>
    <property type="project" value="InterPro"/>
</dbReference>
<protein>
    <submittedName>
        <fullName evidence="3">Phage terminase large subunit family protein</fullName>
    </submittedName>
</protein>
<dbReference type="InterPro" id="IPR046453">
    <property type="entry name" value="GpA_ATPase"/>
</dbReference>
<dbReference type="AlphaFoldDB" id="A0A9X3IN11"/>
<name>A0A9X3IN11_9HYPH</name>
<evidence type="ECO:0000259" key="1">
    <source>
        <dbReference type="Pfam" id="PF05876"/>
    </source>
</evidence>
<dbReference type="GO" id="GO:0016887">
    <property type="term" value="F:ATP hydrolysis activity"/>
    <property type="evidence" value="ECO:0007669"/>
    <property type="project" value="InterPro"/>
</dbReference>
<dbReference type="EMBL" id="JAPKNK010000010">
    <property type="protein sequence ID" value="MCX5571472.1"/>
    <property type="molecule type" value="Genomic_DNA"/>
</dbReference>
<keyword evidence="4" id="KW-1185">Reference proteome</keyword>
<evidence type="ECO:0000313" key="3">
    <source>
        <dbReference type="EMBL" id="MCX5571472.1"/>
    </source>
</evidence>
<evidence type="ECO:0000313" key="4">
    <source>
        <dbReference type="Proteomes" id="UP001144805"/>
    </source>
</evidence>
<comment type="caution">
    <text evidence="3">The sequence shown here is derived from an EMBL/GenBank/DDBJ whole genome shotgun (WGS) entry which is preliminary data.</text>
</comment>
<dbReference type="Pfam" id="PF20454">
    <property type="entry name" value="GpA_nuclease"/>
    <property type="match status" value="1"/>
</dbReference>
<dbReference type="HAMAP" id="MF_04144">
    <property type="entry name" value="TERL_LAMBDA"/>
    <property type="match status" value="1"/>
</dbReference>
<feature type="domain" description="Terminase large subunit GpA endonuclease" evidence="2">
    <location>
        <begin position="289"/>
        <end position="571"/>
    </location>
</feature>
<dbReference type="RefSeq" id="WP_266340431.1">
    <property type="nucleotide sequence ID" value="NZ_JAPKNK010000010.1"/>
</dbReference>
<organism evidence="3 4">
    <name type="scientific">Kaistia nematophila</name>
    <dbReference type="NCBI Taxonomy" id="2994654"/>
    <lineage>
        <taxon>Bacteria</taxon>
        <taxon>Pseudomonadati</taxon>
        <taxon>Pseudomonadota</taxon>
        <taxon>Alphaproteobacteria</taxon>
        <taxon>Hyphomicrobiales</taxon>
        <taxon>Kaistiaceae</taxon>
        <taxon>Kaistia</taxon>
    </lineage>
</organism>
<dbReference type="InterPro" id="IPR008866">
    <property type="entry name" value="Phage_lambda_GpA-like"/>
</dbReference>
<dbReference type="InterPro" id="IPR046454">
    <property type="entry name" value="GpA_endonuclease"/>
</dbReference>
<dbReference type="InterPro" id="IPR027417">
    <property type="entry name" value="P-loop_NTPase"/>
</dbReference>
<feature type="domain" description="Phage terminase large subunit GpA ATPase" evidence="1">
    <location>
        <begin position="40"/>
        <end position="279"/>
    </location>
</feature>
<proteinExistence type="inferred from homology"/>
<sequence>MTAALTILRRAVWDALTPPAKLKLSDWIEQTVYLPEGVSSLTGRVRLWPPQREIADAIGDSALERVTLVKPVRVGFTTLLTSAMASFCSNDPSPILSLLPTEADCRDYMVSDVEPIFDASPGLNGLLTGDVDEGGRNTLLSRRFPGGSLKVIAAKAPRNLRRHNVRILFIDEADGMAPTKEGSPIVLAERRTLSFADRKIVMGSTPVYEETSHVLQAYEQSDKRIYEVPCPECSQFHEIGWADIQWPEGEPEKAHFVCPSCGSVVEERHKPGMVGGGRWRALRPEVRDHAGFRMSALISLLPNASWGRLAKEFVGAKNDPSKLQTFVNTILAQGWKENADELDDVELSGRAEDFGLVKGGEDGTSGIPIEVLIITSGVDVQDDRLEVTLIGWDKDGIPYALGHFVIWGRYDDHTTWAELDALLATSWDHPLGGKIKVDATCIDSSDGETMETVYRYAFPRFRRRVYAIKGAAGNRPWIERSKSTVKGGKLFIVGVEGIKSHIFGRLARTKSMRFSKSLPAVWFEQLVGEQMVVRYARGQPSRQFIPVPGRRHEALDCTVYAFAARQMVNANWAHREGELSTPPEIKPVSKVPKIAPSEWL</sequence>
<dbReference type="Proteomes" id="UP001144805">
    <property type="component" value="Unassembled WGS sequence"/>
</dbReference>
<reference evidence="3" key="1">
    <citation type="submission" date="2022-11" db="EMBL/GenBank/DDBJ databases">
        <title>Biodiversity and phylogenetic relationships of bacteria.</title>
        <authorList>
            <person name="Machado R.A.R."/>
            <person name="Bhat A."/>
            <person name="Loulou A."/>
            <person name="Kallel S."/>
        </authorList>
    </citation>
    <scope>NUCLEOTIDE SEQUENCE</scope>
    <source>
        <strain evidence="3">K-TC2</strain>
    </source>
</reference>
<evidence type="ECO:0000259" key="2">
    <source>
        <dbReference type="Pfam" id="PF20454"/>
    </source>
</evidence>
<dbReference type="Gene3D" id="3.40.50.300">
    <property type="entry name" value="P-loop containing nucleotide triphosphate hydrolases"/>
    <property type="match status" value="1"/>
</dbReference>
<dbReference type="GO" id="GO:0004519">
    <property type="term" value="F:endonuclease activity"/>
    <property type="evidence" value="ECO:0007669"/>
    <property type="project" value="InterPro"/>
</dbReference>